<dbReference type="OrthoDB" id="288532at2"/>
<dbReference type="InterPro" id="IPR018011">
    <property type="entry name" value="Carb_sulfotrans_8-10"/>
</dbReference>
<accession>A0A239FGJ5</accession>
<gene>
    <name evidence="8" type="ORF">SAMN05421640_0657</name>
</gene>
<sequence length="213" mass="25792">MILSHKHKFIFFSFPKTGSESVRALLKEFNEADVRVYKEIDEKNPFYSHISPIETLSIFNSNGWDYSDYYKFMIVRNPWKRLVSLYEMIYNHGVKKLFRPSFNNWLQTIDNKGQGGGGKDYMRWRKYGTYSLPYYAMRKGDLLVDKVIKLENIDSGIREIFDKLEIELSQEVPKINRRKKTKESYKFYYNNDSIERVYKLYEYEIEHFKYTFD</sequence>
<dbReference type="InterPro" id="IPR005331">
    <property type="entry name" value="Sulfotransferase"/>
</dbReference>
<evidence type="ECO:0000256" key="5">
    <source>
        <dbReference type="ARBA" id="ARBA00023034"/>
    </source>
</evidence>
<dbReference type="RefSeq" id="WP_089355410.1">
    <property type="nucleotide sequence ID" value="NZ_FZPD01000001.1"/>
</dbReference>
<dbReference type="SUPFAM" id="SSF52540">
    <property type="entry name" value="P-loop containing nucleoside triphosphate hydrolases"/>
    <property type="match status" value="1"/>
</dbReference>
<dbReference type="Gene3D" id="3.40.50.300">
    <property type="entry name" value="P-loop containing nucleotide triphosphate hydrolases"/>
    <property type="match status" value="1"/>
</dbReference>
<keyword evidence="9" id="KW-1185">Reference proteome</keyword>
<dbReference type="Proteomes" id="UP000198393">
    <property type="component" value="Unassembled WGS sequence"/>
</dbReference>
<keyword evidence="7" id="KW-0325">Glycoprotein</keyword>
<evidence type="ECO:0000256" key="6">
    <source>
        <dbReference type="ARBA" id="ARBA00023136"/>
    </source>
</evidence>
<keyword evidence="4" id="KW-1133">Transmembrane helix</keyword>
<evidence type="ECO:0000256" key="1">
    <source>
        <dbReference type="ARBA" id="ARBA00004323"/>
    </source>
</evidence>
<evidence type="ECO:0000313" key="8">
    <source>
        <dbReference type="EMBL" id="SNS55875.1"/>
    </source>
</evidence>
<name>A0A239FGJ5_EKHLU</name>
<keyword evidence="2 8" id="KW-0808">Transferase</keyword>
<keyword evidence="3" id="KW-0812">Transmembrane</keyword>
<dbReference type="EMBL" id="FZPD01000001">
    <property type="protein sequence ID" value="SNS55875.1"/>
    <property type="molecule type" value="Genomic_DNA"/>
</dbReference>
<evidence type="ECO:0000256" key="3">
    <source>
        <dbReference type="ARBA" id="ARBA00022692"/>
    </source>
</evidence>
<reference evidence="8 9" key="1">
    <citation type="submission" date="2017-06" db="EMBL/GenBank/DDBJ databases">
        <authorList>
            <person name="Kim H.J."/>
            <person name="Triplett B.A."/>
        </authorList>
    </citation>
    <scope>NUCLEOTIDE SEQUENCE [LARGE SCALE GENOMIC DNA]</scope>
    <source>
        <strain evidence="8 9">DSM 19307</strain>
    </source>
</reference>
<keyword evidence="5" id="KW-0333">Golgi apparatus</keyword>
<dbReference type="GO" id="GO:0008146">
    <property type="term" value="F:sulfotransferase activity"/>
    <property type="evidence" value="ECO:0007669"/>
    <property type="project" value="InterPro"/>
</dbReference>
<evidence type="ECO:0000256" key="7">
    <source>
        <dbReference type="ARBA" id="ARBA00023180"/>
    </source>
</evidence>
<dbReference type="AlphaFoldDB" id="A0A239FGJ5"/>
<evidence type="ECO:0000313" key="9">
    <source>
        <dbReference type="Proteomes" id="UP000198393"/>
    </source>
</evidence>
<proteinExistence type="predicted"/>
<dbReference type="PANTHER" id="PTHR12137">
    <property type="entry name" value="CARBOHYDRATE SULFOTRANSFERASE"/>
    <property type="match status" value="1"/>
</dbReference>
<evidence type="ECO:0000256" key="4">
    <source>
        <dbReference type="ARBA" id="ARBA00022989"/>
    </source>
</evidence>
<dbReference type="GO" id="GO:0016051">
    <property type="term" value="P:carbohydrate biosynthetic process"/>
    <property type="evidence" value="ECO:0007669"/>
    <property type="project" value="InterPro"/>
</dbReference>
<dbReference type="GO" id="GO:0016020">
    <property type="term" value="C:membrane"/>
    <property type="evidence" value="ECO:0007669"/>
    <property type="project" value="InterPro"/>
</dbReference>
<comment type="subcellular location">
    <subcellularLocation>
        <location evidence="1">Golgi apparatus membrane</location>
        <topology evidence="1">Single-pass type II membrane protein</topology>
    </subcellularLocation>
</comment>
<organism evidence="8 9">
    <name type="scientific">Ekhidna lutea</name>
    <dbReference type="NCBI Taxonomy" id="447679"/>
    <lineage>
        <taxon>Bacteria</taxon>
        <taxon>Pseudomonadati</taxon>
        <taxon>Bacteroidota</taxon>
        <taxon>Cytophagia</taxon>
        <taxon>Cytophagales</taxon>
        <taxon>Reichenbachiellaceae</taxon>
        <taxon>Ekhidna</taxon>
    </lineage>
</organism>
<dbReference type="PANTHER" id="PTHR12137:SF54">
    <property type="entry name" value="CARBOHYDRATE SULFOTRANSFERASE"/>
    <property type="match status" value="1"/>
</dbReference>
<dbReference type="InterPro" id="IPR027417">
    <property type="entry name" value="P-loop_NTPase"/>
</dbReference>
<protein>
    <submittedName>
        <fullName evidence="8">Sulfotransferase family protein</fullName>
    </submittedName>
</protein>
<evidence type="ECO:0000256" key="2">
    <source>
        <dbReference type="ARBA" id="ARBA00022679"/>
    </source>
</evidence>
<keyword evidence="6" id="KW-0472">Membrane</keyword>
<dbReference type="Pfam" id="PF03567">
    <property type="entry name" value="Sulfotransfer_2"/>
    <property type="match status" value="1"/>
</dbReference>